<keyword evidence="4" id="KW-0067">ATP-binding</keyword>
<dbReference type="InterPro" id="IPR000719">
    <property type="entry name" value="Prot_kinase_dom"/>
</dbReference>
<dbReference type="AlphaFoldDB" id="E6QU80"/>
<organism evidence="6">
    <name type="scientific">mine drainage metagenome</name>
    <dbReference type="NCBI Taxonomy" id="410659"/>
    <lineage>
        <taxon>unclassified sequences</taxon>
        <taxon>metagenomes</taxon>
        <taxon>ecological metagenomes</taxon>
    </lineage>
</organism>
<sequence length="317" mass="35990">MASPTKLARLSLPNGFHLADYRIVRKIGGGGFSFVYLAYDDKDREVAIKEYLPGNLVTRDDAQRITPLSEENSNMFKYGMRFFCEEGRSLARISHPNIVKVENFFRANDTMYLVMQYEEGKTLQDHIRAHRGQIKESFIRRVFASLLNGLREVHAQKLLHLDIKPGNIYIRKDGSPVLIDFGAVRQSFKKEHQKIMNLYTPGFAAPEQYHYGKDTLGPWTDIYGVGASIYACLAGTPPIAADVRVERDTLVPAITTWQGKYSHKLLAIVDACLQIDPLSRPPSVFTLQKALLDIQNMAIDTPTLFESIRNTLYKDIF</sequence>
<proteinExistence type="predicted"/>
<dbReference type="PROSITE" id="PS00108">
    <property type="entry name" value="PROTEIN_KINASE_ST"/>
    <property type="match status" value="1"/>
</dbReference>
<reference evidence="6" key="1">
    <citation type="submission" date="2009-10" db="EMBL/GenBank/DDBJ databases">
        <title>Diversity of trophic interactions inside an arsenic-rich microbial ecosystem.</title>
        <authorList>
            <person name="Bertin P.N."/>
            <person name="Heinrich-Salmeron A."/>
            <person name="Pelletier E."/>
            <person name="Goulhen-Chollet F."/>
            <person name="Arsene-Ploetze F."/>
            <person name="Gallien S."/>
            <person name="Calteau A."/>
            <person name="Vallenet D."/>
            <person name="Casiot C."/>
            <person name="Chane-Woon-Ming B."/>
            <person name="Giloteaux L."/>
            <person name="Barakat M."/>
            <person name="Bonnefoy V."/>
            <person name="Bruneel O."/>
            <person name="Chandler M."/>
            <person name="Cleiss J."/>
            <person name="Duran R."/>
            <person name="Elbaz-Poulichet F."/>
            <person name="Fonknechten N."/>
            <person name="Lauga B."/>
            <person name="Mornico D."/>
            <person name="Ortet P."/>
            <person name="Schaeffer C."/>
            <person name="Siguier P."/>
            <person name="Alexander Thil Smith A."/>
            <person name="Van Dorsselaer A."/>
            <person name="Weissenbach J."/>
            <person name="Medigue C."/>
            <person name="Le Paslier D."/>
        </authorList>
    </citation>
    <scope>NUCLEOTIDE SEQUENCE</scope>
</reference>
<dbReference type="SMART" id="SM00220">
    <property type="entry name" value="S_TKc"/>
    <property type="match status" value="1"/>
</dbReference>
<dbReference type="PANTHER" id="PTHR43289">
    <property type="entry name" value="MITOGEN-ACTIVATED PROTEIN KINASE KINASE KINASE 20-RELATED"/>
    <property type="match status" value="1"/>
</dbReference>
<dbReference type="EC" id="2.7.11.25" evidence="6"/>
<evidence type="ECO:0000256" key="1">
    <source>
        <dbReference type="ARBA" id="ARBA00022679"/>
    </source>
</evidence>
<feature type="domain" description="Protein kinase" evidence="5">
    <location>
        <begin position="21"/>
        <end position="292"/>
    </location>
</feature>
<evidence type="ECO:0000259" key="5">
    <source>
        <dbReference type="PROSITE" id="PS50011"/>
    </source>
</evidence>
<dbReference type="InterPro" id="IPR008271">
    <property type="entry name" value="Ser/Thr_kinase_AS"/>
</dbReference>
<comment type="caution">
    <text evidence="6">The sequence shown here is derived from an EMBL/GenBank/DDBJ whole genome shotgun (WGS) entry which is preliminary data.</text>
</comment>
<dbReference type="SUPFAM" id="SSF56112">
    <property type="entry name" value="Protein kinase-like (PK-like)"/>
    <property type="match status" value="1"/>
</dbReference>
<dbReference type="InterPro" id="IPR017441">
    <property type="entry name" value="Protein_kinase_ATP_BS"/>
</dbReference>
<gene>
    <name evidence="6" type="ORF">CARN7_1599</name>
</gene>
<dbReference type="GO" id="GO:0005524">
    <property type="term" value="F:ATP binding"/>
    <property type="evidence" value="ECO:0007669"/>
    <property type="project" value="UniProtKB-KW"/>
</dbReference>
<dbReference type="PANTHER" id="PTHR43289:SF6">
    <property type="entry name" value="SERINE_THREONINE-PROTEIN KINASE NEKL-3"/>
    <property type="match status" value="1"/>
</dbReference>
<evidence type="ECO:0000256" key="3">
    <source>
        <dbReference type="ARBA" id="ARBA00022777"/>
    </source>
</evidence>
<dbReference type="GO" id="GO:0004709">
    <property type="term" value="F:MAP kinase kinase kinase activity"/>
    <property type="evidence" value="ECO:0007669"/>
    <property type="project" value="UniProtKB-EC"/>
</dbReference>
<dbReference type="CDD" id="cd14014">
    <property type="entry name" value="STKc_PknB_like"/>
    <property type="match status" value="1"/>
</dbReference>
<keyword evidence="1 6" id="KW-0808">Transferase</keyword>
<dbReference type="PROSITE" id="PS50011">
    <property type="entry name" value="PROTEIN_KINASE_DOM"/>
    <property type="match status" value="1"/>
</dbReference>
<dbReference type="InterPro" id="IPR011009">
    <property type="entry name" value="Kinase-like_dom_sf"/>
</dbReference>
<dbReference type="Gene3D" id="1.10.510.10">
    <property type="entry name" value="Transferase(Phosphotransferase) domain 1"/>
    <property type="match status" value="1"/>
</dbReference>
<name>E6QU80_9ZZZZ</name>
<keyword evidence="2" id="KW-0547">Nucleotide-binding</keyword>
<evidence type="ECO:0000313" key="6">
    <source>
        <dbReference type="EMBL" id="CBI10802.1"/>
    </source>
</evidence>
<dbReference type="PROSITE" id="PS00107">
    <property type="entry name" value="PROTEIN_KINASE_ATP"/>
    <property type="match status" value="1"/>
</dbReference>
<dbReference type="Pfam" id="PF00069">
    <property type="entry name" value="Pkinase"/>
    <property type="match status" value="1"/>
</dbReference>
<evidence type="ECO:0000256" key="2">
    <source>
        <dbReference type="ARBA" id="ARBA00022741"/>
    </source>
</evidence>
<evidence type="ECO:0000256" key="4">
    <source>
        <dbReference type="ARBA" id="ARBA00022840"/>
    </source>
</evidence>
<keyword evidence="3 6" id="KW-0418">Kinase</keyword>
<accession>E6QU80</accession>
<protein>
    <submittedName>
        <fullName evidence="6">Putative MAP kinase kinase kinase</fullName>
        <ecNumber evidence="6">2.7.11.25</ecNumber>
    </submittedName>
</protein>
<dbReference type="EMBL" id="CABR01000106">
    <property type="protein sequence ID" value="CBI10802.1"/>
    <property type="molecule type" value="Genomic_DNA"/>
</dbReference>